<accession>A0ABN9B926</accession>
<organism evidence="2 3">
    <name type="scientific">Staurois parvus</name>
    <dbReference type="NCBI Taxonomy" id="386267"/>
    <lineage>
        <taxon>Eukaryota</taxon>
        <taxon>Metazoa</taxon>
        <taxon>Chordata</taxon>
        <taxon>Craniata</taxon>
        <taxon>Vertebrata</taxon>
        <taxon>Euteleostomi</taxon>
        <taxon>Amphibia</taxon>
        <taxon>Batrachia</taxon>
        <taxon>Anura</taxon>
        <taxon>Neobatrachia</taxon>
        <taxon>Ranoidea</taxon>
        <taxon>Ranidae</taxon>
        <taxon>Staurois</taxon>
    </lineage>
</organism>
<dbReference type="Proteomes" id="UP001162483">
    <property type="component" value="Unassembled WGS sequence"/>
</dbReference>
<evidence type="ECO:0000256" key="1">
    <source>
        <dbReference type="SAM" id="Phobius"/>
    </source>
</evidence>
<sequence length="106" mass="12392">MYVKWFDTGMLYYVILVYLLNVTFCHFQISRRSVPVRPDVAGNRTQMTDAGIRWRILQGTLQGDIAGAQYKVSEEQIPEQRCSVFPSVARDYRLCYTREYRQGATQ</sequence>
<keyword evidence="1" id="KW-0472">Membrane</keyword>
<comment type="caution">
    <text evidence="2">The sequence shown here is derived from an EMBL/GenBank/DDBJ whole genome shotgun (WGS) entry which is preliminary data.</text>
</comment>
<feature type="non-terminal residue" evidence="2">
    <location>
        <position position="106"/>
    </location>
</feature>
<gene>
    <name evidence="2" type="ORF">SPARVUS_LOCUS2411962</name>
</gene>
<keyword evidence="1" id="KW-1133">Transmembrane helix</keyword>
<feature type="transmembrane region" description="Helical" evidence="1">
    <location>
        <begin position="12"/>
        <end position="29"/>
    </location>
</feature>
<dbReference type="EMBL" id="CATNWA010002916">
    <property type="protein sequence ID" value="CAI9544078.1"/>
    <property type="molecule type" value="Genomic_DNA"/>
</dbReference>
<reference evidence="2" key="1">
    <citation type="submission" date="2023-05" db="EMBL/GenBank/DDBJ databases">
        <authorList>
            <person name="Stuckert A."/>
        </authorList>
    </citation>
    <scope>NUCLEOTIDE SEQUENCE</scope>
</reference>
<protein>
    <submittedName>
        <fullName evidence="2">Uncharacterized protein</fullName>
    </submittedName>
</protein>
<keyword evidence="1" id="KW-0812">Transmembrane</keyword>
<proteinExistence type="predicted"/>
<evidence type="ECO:0000313" key="2">
    <source>
        <dbReference type="EMBL" id="CAI9544078.1"/>
    </source>
</evidence>
<name>A0ABN9B926_9NEOB</name>
<keyword evidence="3" id="KW-1185">Reference proteome</keyword>
<evidence type="ECO:0000313" key="3">
    <source>
        <dbReference type="Proteomes" id="UP001162483"/>
    </source>
</evidence>